<organism evidence="1 2">
    <name type="scientific">Batrachochytrium dendrobatidis (strain JAM81 / FGSC 10211)</name>
    <name type="common">Frog chytrid fungus</name>
    <dbReference type="NCBI Taxonomy" id="684364"/>
    <lineage>
        <taxon>Eukaryota</taxon>
        <taxon>Fungi</taxon>
        <taxon>Fungi incertae sedis</taxon>
        <taxon>Chytridiomycota</taxon>
        <taxon>Chytridiomycota incertae sedis</taxon>
        <taxon>Chytridiomycetes</taxon>
        <taxon>Rhizophydiales</taxon>
        <taxon>Rhizophydiales incertae sedis</taxon>
        <taxon>Batrachochytrium</taxon>
    </lineage>
</organism>
<dbReference type="HOGENOM" id="CLU_1517597_0_0_1"/>
<dbReference type="Proteomes" id="UP000007241">
    <property type="component" value="Unassembled WGS sequence"/>
</dbReference>
<gene>
    <name evidence="1" type="ORF">BATDEDRAFT_92924</name>
</gene>
<reference evidence="1 2" key="1">
    <citation type="submission" date="2009-12" db="EMBL/GenBank/DDBJ databases">
        <title>The draft genome of Batrachochytrium dendrobatidis.</title>
        <authorList>
            <consortium name="US DOE Joint Genome Institute (JGI-PGF)"/>
            <person name="Kuo A."/>
            <person name="Salamov A."/>
            <person name="Schmutz J."/>
            <person name="Lucas S."/>
            <person name="Pitluck S."/>
            <person name="Rosenblum E."/>
            <person name="Stajich J."/>
            <person name="Eisen M."/>
            <person name="Grigoriev I.V."/>
        </authorList>
    </citation>
    <scope>NUCLEOTIDE SEQUENCE [LARGE SCALE GENOMIC DNA]</scope>
    <source>
        <strain evidence="2">JAM81 / FGSC 10211</strain>
    </source>
</reference>
<dbReference type="EMBL" id="GL882900">
    <property type="protein sequence ID" value="EGF76228.1"/>
    <property type="molecule type" value="Genomic_DNA"/>
</dbReference>
<proteinExistence type="predicted"/>
<protein>
    <submittedName>
        <fullName evidence="1">Uncharacterized protein</fullName>
    </submittedName>
</protein>
<keyword evidence="2" id="KW-1185">Reference proteome</keyword>
<dbReference type="AlphaFoldDB" id="F4PEY0"/>
<dbReference type="InParanoid" id="F4PEY0"/>
<name>F4PEY0_BATDJ</name>
<accession>F4PEY0</accession>
<evidence type="ECO:0000313" key="1">
    <source>
        <dbReference type="EMBL" id="EGF76228.1"/>
    </source>
</evidence>
<sequence>MSAGNKEEIIQRDSPSRRYAAGMLYPMRLMSQENNDDELMIDVVSNVEQEDFYAQTQERDLTPEERIEDSGLEEVTPKINQNDFMPSSMGLTFCLGKDVENVTVKFEGGIYARHKIYANISDEKKKNKFNKDWWLRTSVIATKKILISDFISNKNVVAKEFQLELQDTAEKFRFDAR</sequence>
<evidence type="ECO:0000313" key="2">
    <source>
        <dbReference type="Proteomes" id="UP000007241"/>
    </source>
</evidence>